<reference evidence="11" key="1">
    <citation type="submission" date="2023-03" db="EMBL/GenBank/DDBJ databases">
        <title>Mating type loci evolution in Malassezia.</title>
        <authorList>
            <person name="Coelho M.A."/>
        </authorList>
    </citation>
    <scope>NUCLEOTIDE SEQUENCE</scope>
    <source>
        <strain evidence="11">CBS 11721</strain>
    </source>
</reference>
<dbReference type="InterPro" id="IPR019175">
    <property type="entry name" value="Prp31_C"/>
</dbReference>
<dbReference type="InterPro" id="IPR036070">
    <property type="entry name" value="Nop_dom_sf"/>
</dbReference>
<dbReference type="GO" id="GO:0046540">
    <property type="term" value="C:U4/U6 x U5 tri-snRNP complex"/>
    <property type="evidence" value="ECO:0007669"/>
    <property type="project" value="InterPro"/>
</dbReference>
<dbReference type="Proteomes" id="UP001219933">
    <property type="component" value="Chromosome 1"/>
</dbReference>
<gene>
    <name evidence="11" type="primary">PRP31</name>
    <name evidence="11" type="ORF">MCUN1_000160</name>
</gene>
<name>A0AAF0EQU0_9BASI</name>
<dbReference type="FunFam" id="1.10.287.4070:FF:000003">
    <property type="entry name" value="U4/U6 small nuclear ribonucleoprotein PRP31"/>
    <property type="match status" value="1"/>
</dbReference>
<dbReference type="Pfam" id="PF01798">
    <property type="entry name" value="Nop"/>
    <property type="match status" value="1"/>
</dbReference>
<dbReference type="InterPro" id="IPR002687">
    <property type="entry name" value="Nop_dom"/>
</dbReference>
<dbReference type="EMBL" id="CP119877">
    <property type="protein sequence ID" value="WFD33347.1"/>
    <property type="molecule type" value="Genomic_DNA"/>
</dbReference>
<dbReference type="GO" id="GO:0000244">
    <property type="term" value="P:spliceosomal tri-snRNP complex assembly"/>
    <property type="evidence" value="ECO:0007669"/>
    <property type="project" value="InterPro"/>
</dbReference>
<proteinExistence type="inferred from homology"/>
<keyword evidence="3" id="KW-0507">mRNA processing</keyword>
<evidence type="ECO:0000256" key="8">
    <source>
        <dbReference type="ARBA" id="ARBA00023274"/>
    </source>
</evidence>
<keyword evidence="12" id="KW-1185">Reference proteome</keyword>
<dbReference type="PANTHER" id="PTHR13904">
    <property type="entry name" value="PRE-MRNA SPLICING FACTOR PRP31"/>
    <property type="match status" value="1"/>
</dbReference>
<dbReference type="GO" id="GO:0003723">
    <property type="term" value="F:RNA binding"/>
    <property type="evidence" value="ECO:0007669"/>
    <property type="project" value="UniProtKB-KW"/>
</dbReference>
<dbReference type="PANTHER" id="PTHR13904:SF0">
    <property type="entry name" value="U4_U6 SMALL NUCLEAR RIBONUCLEOPROTEIN PRP31"/>
    <property type="match status" value="1"/>
</dbReference>
<evidence type="ECO:0000259" key="10">
    <source>
        <dbReference type="PROSITE" id="PS51358"/>
    </source>
</evidence>
<dbReference type="InterPro" id="IPR012976">
    <property type="entry name" value="NOSIC"/>
</dbReference>
<keyword evidence="7" id="KW-0539">Nucleus</keyword>
<evidence type="ECO:0000256" key="9">
    <source>
        <dbReference type="SAM" id="MobiDB-lite"/>
    </source>
</evidence>
<dbReference type="Gene3D" id="1.10.246.90">
    <property type="entry name" value="Nop domain"/>
    <property type="match status" value="1"/>
</dbReference>
<dbReference type="SUPFAM" id="SSF89124">
    <property type="entry name" value="Nop domain"/>
    <property type="match status" value="1"/>
</dbReference>
<accession>A0AAF0EQU0</accession>
<feature type="region of interest" description="Disordered" evidence="9">
    <location>
        <begin position="510"/>
        <end position="551"/>
    </location>
</feature>
<evidence type="ECO:0000256" key="5">
    <source>
        <dbReference type="ARBA" id="ARBA00022884"/>
    </source>
</evidence>
<dbReference type="AlphaFoldDB" id="A0AAF0EQU0"/>
<dbReference type="InterPro" id="IPR042239">
    <property type="entry name" value="Nop_C"/>
</dbReference>
<evidence type="ECO:0000256" key="6">
    <source>
        <dbReference type="ARBA" id="ARBA00023187"/>
    </source>
</evidence>
<keyword evidence="5" id="KW-0694">RNA-binding</keyword>
<evidence type="ECO:0000256" key="1">
    <source>
        <dbReference type="ARBA" id="ARBA00004123"/>
    </source>
</evidence>
<protein>
    <submittedName>
        <fullName evidence="11">U4/U6-U5 snRNP complex subunit prp31</fullName>
    </submittedName>
</protein>
<dbReference type="InterPro" id="IPR027105">
    <property type="entry name" value="Prp31"/>
</dbReference>
<comment type="subcellular location">
    <subcellularLocation>
        <location evidence="1">Nucleus</location>
    </subcellularLocation>
</comment>
<keyword evidence="4" id="KW-0747">Spliceosome</keyword>
<organism evidence="11 12">
    <name type="scientific">Malassezia cuniculi</name>
    <dbReference type="NCBI Taxonomy" id="948313"/>
    <lineage>
        <taxon>Eukaryota</taxon>
        <taxon>Fungi</taxon>
        <taxon>Dikarya</taxon>
        <taxon>Basidiomycota</taxon>
        <taxon>Ustilaginomycotina</taxon>
        <taxon>Malasseziomycetes</taxon>
        <taxon>Malasseziales</taxon>
        <taxon>Malasseziaceae</taxon>
        <taxon>Malassezia</taxon>
    </lineage>
</organism>
<dbReference type="GO" id="GO:0005687">
    <property type="term" value="C:U4 snRNP"/>
    <property type="evidence" value="ECO:0007669"/>
    <property type="project" value="TreeGrafter"/>
</dbReference>
<dbReference type="FunFam" id="1.10.246.90:FF:000002">
    <property type="entry name" value="U4/U6 small nuclear ribonucleoprotein Prp31"/>
    <property type="match status" value="1"/>
</dbReference>
<keyword evidence="6" id="KW-0508">mRNA splicing</keyword>
<dbReference type="Gene3D" id="1.10.287.4070">
    <property type="match status" value="1"/>
</dbReference>
<evidence type="ECO:0000256" key="2">
    <source>
        <dbReference type="ARBA" id="ARBA00005572"/>
    </source>
</evidence>
<dbReference type="SMART" id="SM00931">
    <property type="entry name" value="NOSIC"/>
    <property type="match status" value="1"/>
</dbReference>
<dbReference type="GO" id="GO:0071011">
    <property type="term" value="C:precatalytic spliceosome"/>
    <property type="evidence" value="ECO:0007669"/>
    <property type="project" value="TreeGrafter"/>
</dbReference>
<keyword evidence="8" id="KW-0687">Ribonucleoprotein</keyword>
<comment type="similarity">
    <text evidence="2">Belongs to the PRP31 family.</text>
</comment>
<dbReference type="PROSITE" id="PS51358">
    <property type="entry name" value="NOP"/>
    <property type="match status" value="1"/>
</dbReference>
<evidence type="ECO:0000313" key="11">
    <source>
        <dbReference type="EMBL" id="WFD33347.1"/>
    </source>
</evidence>
<feature type="domain" description="Nop" evidence="10">
    <location>
        <begin position="231"/>
        <end position="353"/>
    </location>
</feature>
<evidence type="ECO:0000256" key="3">
    <source>
        <dbReference type="ARBA" id="ARBA00022664"/>
    </source>
</evidence>
<evidence type="ECO:0000256" key="4">
    <source>
        <dbReference type="ARBA" id="ARBA00022728"/>
    </source>
</evidence>
<evidence type="ECO:0000313" key="12">
    <source>
        <dbReference type="Proteomes" id="UP001219933"/>
    </source>
</evidence>
<evidence type="ECO:0000256" key="7">
    <source>
        <dbReference type="ARBA" id="ARBA00023242"/>
    </source>
</evidence>
<dbReference type="Pfam" id="PF09785">
    <property type="entry name" value="Prp31_C"/>
    <property type="match status" value="1"/>
</dbReference>
<sequence length="551" mass="58438">MASLADELLAELEPEGAAPLQEGAVESEEMVQEPINVGGDDAQAEEALEMDQDALDAVDVDAEHVASARTLSRILGNPASDELLASIKHYMALPLPPVAGALESSPEYALIVRANNTAVEVDNELLVVHKFIRERFAPRFPELETLVHSPWDFVKVVEALGNDTDLTKGLLDGIIPHGTVVVISMTASTTAGRPLAHDEWERVADACKMVHELDAVRRSVLEYVESRMTLLAPNMSALVGTRVATKLLGAAGGLTALAKIPACNLHLLGAARKHSGGLSTIHGASTRYSGFLAQARLVADTPEDYRTQALRMIAGKATLAARMDASGGASARSGDYGRALYAEVEKKIEKLLEPPPAKLIKALPVPTEGGRKQRRGGRRARKFRELYGQTELGKMANRVEFGKAEEEASAFDETMGLGMVNTKASGRIRAVTADAKSKARMSKANKERLATLNRPLSLPSVPSSSTSGIQSSLSFTPVQGIELVDPSRQRKVAEANAKWFSEGQFSLVPGVGSGSKIPGLGGGMPPPPPPTGHAPASAPASRLPGSSSRRT</sequence>